<dbReference type="PANTHER" id="PTHR39601">
    <property type="entry name" value="CHORIOGENIN HMINOR"/>
    <property type="match status" value="1"/>
</dbReference>
<feature type="region of interest" description="Disordered" evidence="1">
    <location>
        <begin position="1"/>
        <end position="159"/>
    </location>
</feature>
<evidence type="ECO:0000313" key="4">
    <source>
        <dbReference type="Proteomes" id="UP000091956"/>
    </source>
</evidence>
<feature type="compositionally biased region" description="Low complexity" evidence="1">
    <location>
        <begin position="799"/>
        <end position="811"/>
    </location>
</feature>
<feature type="compositionally biased region" description="Basic and acidic residues" evidence="1">
    <location>
        <begin position="932"/>
        <end position="948"/>
    </location>
</feature>
<feature type="compositionally biased region" description="Low complexity" evidence="1">
    <location>
        <begin position="108"/>
        <end position="123"/>
    </location>
</feature>
<protein>
    <recommendedName>
        <fullName evidence="2">DUF8004 domain-containing protein</fullName>
    </recommendedName>
</protein>
<gene>
    <name evidence="3" type="ORF">VE01_06422</name>
</gene>
<proteinExistence type="predicted"/>
<feature type="compositionally biased region" description="Low complexity" evidence="1">
    <location>
        <begin position="907"/>
        <end position="917"/>
    </location>
</feature>
<feature type="region of interest" description="Disordered" evidence="1">
    <location>
        <begin position="795"/>
        <end position="835"/>
    </location>
</feature>
<dbReference type="EMBL" id="KV460233">
    <property type="protein sequence ID" value="OBT95817.2"/>
    <property type="molecule type" value="Genomic_DNA"/>
</dbReference>
<feature type="domain" description="DUF8004" evidence="2">
    <location>
        <begin position="386"/>
        <end position="479"/>
    </location>
</feature>
<dbReference type="RefSeq" id="XP_059319632.1">
    <property type="nucleotide sequence ID" value="XM_059463797.1"/>
</dbReference>
<dbReference type="GeneID" id="28839808"/>
<name>A0A1B8GIY3_9PEZI</name>
<dbReference type="AlphaFoldDB" id="A0A1B8GIY3"/>
<evidence type="ECO:0000256" key="1">
    <source>
        <dbReference type="SAM" id="MobiDB-lite"/>
    </source>
</evidence>
<feature type="compositionally biased region" description="Low complexity" evidence="1">
    <location>
        <begin position="67"/>
        <end position="86"/>
    </location>
</feature>
<feature type="compositionally biased region" description="Low complexity" evidence="1">
    <location>
        <begin position="148"/>
        <end position="157"/>
    </location>
</feature>
<keyword evidence="4" id="KW-1185">Reference proteome</keyword>
<dbReference type="Pfam" id="PF26013">
    <property type="entry name" value="DUF8004"/>
    <property type="match status" value="1"/>
</dbReference>
<reference evidence="3 4" key="1">
    <citation type="submission" date="2016-03" db="EMBL/GenBank/DDBJ databases">
        <title>Comparative genomics of Pseudogymnoascus destructans, the fungus causing white-nose syndrome of bats.</title>
        <authorList>
            <person name="Palmer J.M."/>
            <person name="Drees K.P."/>
            <person name="Foster J.T."/>
            <person name="Lindner D.L."/>
        </authorList>
    </citation>
    <scope>NUCLEOTIDE SEQUENCE [LARGE SCALE GENOMIC DNA]</scope>
    <source>
        <strain evidence="3 4">UAMH 10579</strain>
    </source>
</reference>
<organism evidence="3 4">
    <name type="scientific">Pseudogymnoascus verrucosus</name>
    <dbReference type="NCBI Taxonomy" id="342668"/>
    <lineage>
        <taxon>Eukaryota</taxon>
        <taxon>Fungi</taxon>
        <taxon>Dikarya</taxon>
        <taxon>Ascomycota</taxon>
        <taxon>Pezizomycotina</taxon>
        <taxon>Leotiomycetes</taxon>
        <taxon>Thelebolales</taxon>
        <taxon>Thelebolaceae</taxon>
        <taxon>Pseudogymnoascus</taxon>
    </lineage>
</organism>
<dbReference type="STRING" id="342668.A0A1B8GIY3"/>
<dbReference type="PANTHER" id="PTHR39601:SF1">
    <property type="entry name" value="CHORIOGENIN HMINOR"/>
    <property type="match status" value="1"/>
</dbReference>
<accession>A0A1B8GIY3</accession>
<feature type="compositionally biased region" description="Pro residues" evidence="1">
    <location>
        <begin position="53"/>
        <end position="66"/>
    </location>
</feature>
<sequence>MAKNKPGLLSRKMGPRPQTATTELEVPAPTFDPAQKPRKLAKANSMGINRDPSPSPHSMPPPPTPPFAASSQSRFLSSRDSSPGSRPQTRDGSPMQYPPLFDTGHRVPSASSMSTMAPPSYMSDSEGSDRSKLRSRLTFMPRSRDSSRPTSSAGSAPWVLGGPNKVDYNLAPLLSGERVTELWDDTADVNVYLFPTGNKPSFKIPSRVIETSAMLMNIAFSQSPTSPISIASPVSFNMPTSPTIVNPEPTILEDAVMNAPDEAMKRLDFNFDLPQRRPSADLSAYLSADGFAQGDLMAKPNQTPREGHLYFPITRLTIPQNLQDAGSDTDRLLAARNLIAFLLHKPLIASMRFPTEISVFLGIASHLADVDFLDESSGDFGRVITTAFSFYNDIYNLQDVRGSFQKMLQGVIMGEAMRHAQLYREGFIHCVGAYGCKGIREHKLFAMVSDATKSKIEREALDLEHRQKSIKTRLQDFDFPHIFNGTAASKVTAESKTVRFTAWRSHFVAFRSFVLSYYKDLHGSWPPKSGKRSGFQISGLNRLALKILYDDLAALYDILVDREALTTRTLDVEDVKGEDDMTQGQLELLALRKIMSEHDRSSIPVTPPIPFDLPKLPTPTTLDAGHPKRSAKAQVTAETRRLRPFEKLLVLAKAHNVSVGLQTPFLRKYAEFEDEQASGSSIRDLRDQRFGYWIFLYAVLQCLPPLVMDAPGIRYTGGVEYFLCKPPLGHLPWQDGRTMRDYPFDAAENTAEAIYTRSHCWMAGADWLPPLQARAALEGGPVLANSPYLAPVDVSTRDGSGSPVSPAGSPATFEFPAPPLRPSRLSSATPPPDLLRHDSMATVVRRPPSRQQPGREEWQPAEFFGDAGAPPGVGLGAELLSVSRPTSRHMSSRPVSRATSAFGGAGSVSGVSSAGVAPGNGPSTFDDILGGMKEEEARGREKEREEKKKAKKGRISLWGN</sequence>
<evidence type="ECO:0000313" key="3">
    <source>
        <dbReference type="EMBL" id="OBT95817.2"/>
    </source>
</evidence>
<reference evidence="4" key="2">
    <citation type="journal article" date="2018" name="Nat. Commun.">
        <title>Extreme sensitivity to ultraviolet light in the fungal pathogen causing white-nose syndrome of bats.</title>
        <authorList>
            <person name="Palmer J.M."/>
            <person name="Drees K.P."/>
            <person name="Foster J.T."/>
            <person name="Lindner D.L."/>
        </authorList>
    </citation>
    <scope>NUCLEOTIDE SEQUENCE [LARGE SCALE GENOMIC DNA]</scope>
    <source>
        <strain evidence="4">UAMH 10579</strain>
    </source>
</reference>
<feature type="region of interest" description="Disordered" evidence="1">
    <location>
        <begin position="907"/>
        <end position="960"/>
    </location>
</feature>
<dbReference type="InterPro" id="IPR058317">
    <property type="entry name" value="DUF8004"/>
</dbReference>
<evidence type="ECO:0000259" key="2">
    <source>
        <dbReference type="Pfam" id="PF26013"/>
    </source>
</evidence>
<dbReference type="Proteomes" id="UP000091956">
    <property type="component" value="Unassembled WGS sequence"/>
</dbReference>